<name>A0AAW6I7B5_9BACT</name>
<dbReference type="EMBL" id="JAQPYX010000075">
    <property type="protein sequence ID" value="MDC7149461.1"/>
    <property type="molecule type" value="Genomic_DNA"/>
</dbReference>
<protein>
    <submittedName>
        <fullName evidence="4">BACON domain-containing protein</fullName>
    </submittedName>
</protein>
<sequence length="373" mass="42267">MKVFCSLLSLFLFVASAFSQDCNGTYEGGLALLKKRTEASVKEAVRKFESAKRCYKVNRDQQGVLNCDEQITACKQILNYFTQQTAKVTAEESYEFPEAGGEQIIPVKTKRSWSFSDVHDWCTATKEKDGLKIVVNPNRTTVRRSQTITLKWSGGKQLVKIVQEGAEEKLTLSESDLFFLADDTEKVIEITSNCDWAVESNDAPWCSWRKDSLHLYVEPSINEGSARRTGTIRIGAGSRHAEIRLMQEMDNFRIFTPDENDTLVFIPKGGTVDLPVEYTVSQNETPWEIYSYPNWCTATREGNASLTLKCLSNKMKEDRDGTIFVKKGRKLISITVIQLGKGSKYMTFQPLFGKKKKAKSLYQRAVLFTPEED</sequence>
<feature type="signal peptide" evidence="1">
    <location>
        <begin position="1"/>
        <end position="19"/>
    </location>
</feature>
<reference evidence="4" key="1">
    <citation type="submission" date="2023-01" db="EMBL/GenBank/DDBJ databases">
        <title>Exploring GABA producing Bacteroides strains toward improving mental health.</title>
        <authorList>
            <person name="Yousuf B."/>
            <person name="Bouhlel N.E."/>
            <person name="Mottawea W."/>
            <person name="Hammami R."/>
        </authorList>
    </citation>
    <scope>NUCLEOTIDE SEQUENCE</scope>
    <source>
        <strain evidence="4">UO.H1047</strain>
    </source>
</reference>
<organism evidence="4 5">
    <name type="scientific">Parabacteroides johnsonii</name>
    <dbReference type="NCBI Taxonomy" id="387661"/>
    <lineage>
        <taxon>Bacteria</taxon>
        <taxon>Pseudomonadati</taxon>
        <taxon>Bacteroidota</taxon>
        <taxon>Bacteroidia</taxon>
        <taxon>Bacteroidales</taxon>
        <taxon>Tannerellaceae</taxon>
        <taxon>Parabacteroides</taxon>
    </lineage>
</organism>
<comment type="caution">
    <text evidence="4">The sequence shown here is derived from an EMBL/GenBank/DDBJ whole genome shotgun (WGS) entry which is preliminary data.</text>
</comment>
<evidence type="ECO:0000313" key="4">
    <source>
        <dbReference type="EMBL" id="MDC7149461.1"/>
    </source>
</evidence>
<dbReference type="CDD" id="cd14948">
    <property type="entry name" value="BACON"/>
    <property type="match status" value="3"/>
</dbReference>
<evidence type="ECO:0000313" key="5">
    <source>
        <dbReference type="Proteomes" id="UP001213646"/>
    </source>
</evidence>
<feature type="domain" description="BACON" evidence="2">
    <location>
        <begin position="112"/>
        <end position="164"/>
    </location>
</feature>
<dbReference type="AlphaFoldDB" id="A0AAW6I7B5"/>
<dbReference type="Pfam" id="PF13004">
    <property type="entry name" value="BACON"/>
    <property type="match status" value="2"/>
</dbReference>
<dbReference type="RefSeq" id="WP_195486261.1">
    <property type="nucleotide sequence ID" value="NZ_JADNJZ010000072.1"/>
</dbReference>
<feature type="domain" description="BACON" evidence="3">
    <location>
        <begin position="170"/>
        <end position="243"/>
    </location>
</feature>
<dbReference type="Pfam" id="PF19190">
    <property type="entry name" value="BACON_2"/>
    <property type="match status" value="1"/>
</dbReference>
<feature type="domain" description="BACON" evidence="2">
    <location>
        <begin position="286"/>
        <end position="338"/>
    </location>
</feature>
<accession>A0AAW6I7B5</accession>
<evidence type="ECO:0000259" key="2">
    <source>
        <dbReference type="Pfam" id="PF13004"/>
    </source>
</evidence>
<dbReference type="Gene3D" id="2.60.40.10">
    <property type="entry name" value="Immunoglobulins"/>
    <property type="match status" value="3"/>
</dbReference>
<dbReference type="InterPro" id="IPR024361">
    <property type="entry name" value="BACON"/>
</dbReference>
<dbReference type="Proteomes" id="UP001213646">
    <property type="component" value="Unassembled WGS sequence"/>
</dbReference>
<gene>
    <name evidence="4" type="ORF">PQG89_08485</name>
</gene>
<evidence type="ECO:0000256" key="1">
    <source>
        <dbReference type="SAM" id="SignalP"/>
    </source>
</evidence>
<evidence type="ECO:0000259" key="3">
    <source>
        <dbReference type="Pfam" id="PF19190"/>
    </source>
</evidence>
<proteinExistence type="predicted"/>
<dbReference type="InterPro" id="IPR013783">
    <property type="entry name" value="Ig-like_fold"/>
</dbReference>
<feature type="chain" id="PRO_5043554765" evidence="1">
    <location>
        <begin position="20"/>
        <end position="373"/>
    </location>
</feature>
<keyword evidence="1" id="KW-0732">Signal</keyword>